<keyword evidence="2" id="KW-1185">Reference proteome</keyword>
<sequence length="193" mass="21182">MIIRAVDWRPQRLLIAHPAANRPPEPRLQPPGRCLAWRAALTSRWCSPRRLPALAHDLGRQHLDLDPREVLGQRPAAARAPPAGRRAIDLGVVGVFFLGVVELDLFLDLLDDDVAAGEHHLEDLQRELGDVAGGEALGLLADDEQVHVELLVPLALGGQLVDRVRVLADAALKFMADELDGGHVSYVRFRDPL</sequence>
<name>A0A1I2IJ10_9BACT</name>
<protein>
    <submittedName>
        <fullName evidence="1">Uncharacterized protein</fullName>
    </submittedName>
</protein>
<gene>
    <name evidence="1" type="ORF">SAMN02745121_08768</name>
</gene>
<accession>A0A1I2IJ10</accession>
<reference evidence="2" key="1">
    <citation type="submission" date="2016-10" db="EMBL/GenBank/DDBJ databases">
        <authorList>
            <person name="Varghese N."/>
            <person name="Submissions S."/>
        </authorList>
    </citation>
    <scope>NUCLEOTIDE SEQUENCE [LARGE SCALE GENOMIC DNA]</scope>
    <source>
        <strain evidence="2">ATCC 25963</strain>
    </source>
</reference>
<organism evidence="1 2">
    <name type="scientific">Nannocystis exedens</name>
    <dbReference type="NCBI Taxonomy" id="54"/>
    <lineage>
        <taxon>Bacteria</taxon>
        <taxon>Pseudomonadati</taxon>
        <taxon>Myxococcota</taxon>
        <taxon>Polyangia</taxon>
        <taxon>Nannocystales</taxon>
        <taxon>Nannocystaceae</taxon>
        <taxon>Nannocystis</taxon>
    </lineage>
</organism>
<dbReference type="AlphaFoldDB" id="A0A1I2IJ10"/>
<evidence type="ECO:0000313" key="2">
    <source>
        <dbReference type="Proteomes" id="UP000199400"/>
    </source>
</evidence>
<evidence type="ECO:0000313" key="1">
    <source>
        <dbReference type="EMBL" id="SFF42329.1"/>
    </source>
</evidence>
<dbReference type="EMBL" id="FOMX01000069">
    <property type="protein sequence ID" value="SFF42329.1"/>
    <property type="molecule type" value="Genomic_DNA"/>
</dbReference>
<dbReference type="Proteomes" id="UP000199400">
    <property type="component" value="Unassembled WGS sequence"/>
</dbReference>
<proteinExistence type="predicted"/>